<dbReference type="OrthoDB" id="428307at2"/>
<organism evidence="1 2">
    <name type="scientific">Trichlorobacter thiogenes</name>
    <dbReference type="NCBI Taxonomy" id="115783"/>
    <lineage>
        <taxon>Bacteria</taxon>
        <taxon>Pseudomonadati</taxon>
        <taxon>Thermodesulfobacteriota</taxon>
        <taxon>Desulfuromonadia</taxon>
        <taxon>Geobacterales</taxon>
        <taxon>Geobacteraceae</taxon>
        <taxon>Trichlorobacter</taxon>
    </lineage>
</organism>
<evidence type="ECO:0000313" key="1">
    <source>
        <dbReference type="EMBL" id="SJZ83882.1"/>
    </source>
</evidence>
<dbReference type="Proteomes" id="UP000190102">
    <property type="component" value="Unassembled WGS sequence"/>
</dbReference>
<reference evidence="2" key="1">
    <citation type="submission" date="2017-02" db="EMBL/GenBank/DDBJ databases">
        <authorList>
            <person name="Varghese N."/>
            <person name="Submissions S."/>
        </authorList>
    </citation>
    <scope>NUCLEOTIDE SEQUENCE [LARGE SCALE GENOMIC DNA]</scope>
    <source>
        <strain evidence="2">ATCC BAA-34</strain>
    </source>
</reference>
<dbReference type="AlphaFoldDB" id="A0A1T4NXT8"/>
<evidence type="ECO:0000313" key="2">
    <source>
        <dbReference type="Proteomes" id="UP000190102"/>
    </source>
</evidence>
<dbReference type="EMBL" id="FUWR01000008">
    <property type="protein sequence ID" value="SJZ83882.1"/>
    <property type="molecule type" value="Genomic_DNA"/>
</dbReference>
<keyword evidence="2" id="KW-1185">Reference proteome</keyword>
<name>A0A1T4NXT8_9BACT</name>
<evidence type="ECO:0008006" key="3">
    <source>
        <dbReference type="Google" id="ProtNLM"/>
    </source>
</evidence>
<accession>A0A1T4NXT8</accession>
<protein>
    <recommendedName>
        <fullName evidence="3">DUF2288 domain-containing protein</fullName>
    </recommendedName>
</protein>
<dbReference type="Pfam" id="PF10052">
    <property type="entry name" value="DUF2288"/>
    <property type="match status" value="1"/>
</dbReference>
<proteinExistence type="predicted"/>
<dbReference type="RefSeq" id="WP_078790070.1">
    <property type="nucleotide sequence ID" value="NZ_FUWR01000008.1"/>
</dbReference>
<dbReference type="STRING" id="115783.SAMN02745119_01770"/>
<gene>
    <name evidence="1" type="ORF">SAMN02745119_01770</name>
</gene>
<sequence length="107" mass="11739">MPDDAMQGLAEQVDTAQWQWLRAHNERGALILVERMLELVTVGERVVADDSAMVQSWLASHLLSKPTAEQIAAWDAVPAKPFAMLVVSPFVLIQELDLAENDVTASA</sequence>
<dbReference type="InterPro" id="IPR018741">
    <property type="entry name" value="DUF2288"/>
</dbReference>